<dbReference type="EMBL" id="BLLF01000278">
    <property type="protein sequence ID" value="GFH09971.1"/>
    <property type="molecule type" value="Genomic_DNA"/>
</dbReference>
<evidence type="ECO:0000256" key="1">
    <source>
        <dbReference type="SAM" id="MobiDB-lite"/>
    </source>
</evidence>
<gene>
    <name evidence="2" type="ORF">HaLaN_05206</name>
</gene>
<feature type="region of interest" description="Disordered" evidence="1">
    <location>
        <begin position="121"/>
        <end position="143"/>
    </location>
</feature>
<accession>A0A699YKG5</accession>
<proteinExistence type="predicted"/>
<dbReference type="Proteomes" id="UP000485058">
    <property type="component" value="Unassembled WGS sequence"/>
</dbReference>
<dbReference type="AlphaFoldDB" id="A0A699YKG5"/>
<sequence>MSHPKYHLSQSQQYSDDAGWLKNEPQSWRHNLSKLTGSVDRNLRSLKQLENPRLLDIAGLQREALAHRMQADMLAQRVHGHPDTLSLQKSELGNLLAAVQGSLADLRVEVAAAKRLSTDASAAVHDASPPPKHLPNRAESVTRRHRYDRGPAAAAEALTAHSALDRSHSFAVGGLGSLLASPVQRNRRPPYSPSRRVALAYIADPAALPAAGAGHVTGEDLVRVLDSKMDELSERIEKQIGLSLTGQQQASSGSVLKAQVPCCNWHNTTVLAPLQVPYHNWHNTTALAPLHGISHTKHSCAMVRPALTPNHQ</sequence>
<name>A0A699YKG5_HAELA</name>
<evidence type="ECO:0000313" key="3">
    <source>
        <dbReference type="Proteomes" id="UP000485058"/>
    </source>
</evidence>
<organism evidence="2 3">
    <name type="scientific">Haematococcus lacustris</name>
    <name type="common">Green alga</name>
    <name type="synonym">Haematococcus pluvialis</name>
    <dbReference type="NCBI Taxonomy" id="44745"/>
    <lineage>
        <taxon>Eukaryota</taxon>
        <taxon>Viridiplantae</taxon>
        <taxon>Chlorophyta</taxon>
        <taxon>core chlorophytes</taxon>
        <taxon>Chlorophyceae</taxon>
        <taxon>CS clade</taxon>
        <taxon>Chlamydomonadales</taxon>
        <taxon>Haematococcaceae</taxon>
        <taxon>Haematococcus</taxon>
    </lineage>
</organism>
<reference evidence="2 3" key="1">
    <citation type="submission" date="2020-02" db="EMBL/GenBank/DDBJ databases">
        <title>Draft genome sequence of Haematococcus lacustris strain NIES-144.</title>
        <authorList>
            <person name="Morimoto D."/>
            <person name="Nakagawa S."/>
            <person name="Yoshida T."/>
            <person name="Sawayama S."/>
        </authorList>
    </citation>
    <scope>NUCLEOTIDE SEQUENCE [LARGE SCALE GENOMIC DNA]</scope>
    <source>
        <strain evidence="2 3">NIES-144</strain>
    </source>
</reference>
<comment type="caution">
    <text evidence="2">The sequence shown here is derived from an EMBL/GenBank/DDBJ whole genome shotgun (WGS) entry which is preliminary data.</text>
</comment>
<keyword evidence="3" id="KW-1185">Reference proteome</keyword>
<evidence type="ECO:0000313" key="2">
    <source>
        <dbReference type="EMBL" id="GFH09971.1"/>
    </source>
</evidence>
<protein>
    <submittedName>
        <fullName evidence="2">Uncharacterized protein</fullName>
    </submittedName>
</protein>